<protein>
    <submittedName>
        <fullName evidence="1">Uncharacterized protein</fullName>
    </submittedName>
</protein>
<name>A0ABD3HM74_9MARC</name>
<dbReference type="AlphaFoldDB" id="A0ABD3HM74"/>
<proteinExistence type="predicted"/>
<sequence>MPTAFVGKHLPSIRLMEADLADQYASAGTDSLKKTAQFMPYTFKDLADVDLGEFSAMTNMNMLKYVTGIQRFCVPEDVFCHGEAEEFRAIKINNKAFSQYKPQEFLPETVETNAQRKLVNGQPYEEISYYKKAAPYSPTYYLMSIIAKLFWCNEIAFLQKRAQTLDNTKGLLTKFSNPIDDLKVIRESCKLTDQFALAEPVVGGPEGAPANGDVDIATPKLTFRTRVTTKGRSIVAADAGPSAPASSPTESGSSGELVVFYPIFHNFGQKMGPVLADIMSKRLQASFGPLLLETKTGESLKQQLAQINTKLAESKAKSSSKLDQIQQQLQTEKIAANKFKDLLHKEVSKVSDLDEHLVVLKGEIDNQKFSAERAENAHSTLCAELSKVKTELRMLHIAGK</sequence>
<dbReference type="Proteomes" id="UP001633002">
    <property type="component" value="Unassembled WGS sequence"/>
</dbReference>
<keyword evidence="2" id="KW-1185">Reference proteome</keyword>
<organism evidence="1 2">
    <name type="scientific">Riccia sorocarpa</name>
    <dbReference type="NCBI Taxonomy" id="122646"/>
    <lineage>
        <taxon>Eukaryota</taxon>
        <taxon>Viridiplantae</taxon>
        <taxon>Streptophyta</taxon>
        <taxon>Embryophyta</taxon>
        <taxon>Marchantiophyta</taxon>
        <taxon>Marchantiopsida</taxon>
        <taxon>Marchantiidae</taxon>
        <taxon>Marchantiales</taxon>
        <taxon>Ricciaceae</taxon>
        <taxon>Riccia</taxon>
    </lineage>
</organism>
<accession>A0ABD3HM74</accession>
<evidence type="ECO:0000313" key="1">
    <source>
        <dbReference type="EMBL" id="KAL3691211.1"/>
    </source>
</evidence>
<comment type="caution">
    <text evidence="1">The sequence shown here is derived from an EMBL/GenBank/DDBJ whole genome shotgun (WGS) entry which is preliminary data.</text>
</comment>
<reference evidence="1 2" key="1">
    <citation type="submission" date="2024-09" db="EMBL/GenBank/DDBJ databases">
        <title>Chromosome-scale assembly of Riccia sorocarpa.</title>
        <authorList>
            <person name="Paukszto L."/>
        </authorList>
    </citation>
    <scope>NUCLEOTIDE SEQUENCE [LARGE SCALE GENOMIC DNA]</scope>
    <source>
        <strain evidence="1">LP-2024</strain>
        <tissue evidence="1">Aerial parts of the thallus</tissue>
    </source>
</reference>
<evidence type="ECO:0000313" key="2">
    <source>
        <dbReference type="Proteomes" id="UP001633002"/>
    </source>
</evidence>
<gene>
    <name evidence="1" type="ORF">R1sor_004862</name>
</gene>
<dbReference type="EMBL" id="JBJQOH010000003">
    <property type="protein sequence ID" value="KAL3691211.1"/>
    <property type="molecule type" value="Genomic_DNA"/>
</dbReference>